<comment type="caution">
    <text evidence="4">The sequence shown here is derived from an EMBL/GenBank/DDBJ whole genome shotgun (WGS) entry which is preliminary data.</text>
</comment>
<dbReference type="GO" id="GO:0043565">
    <property type="term" value="F:sequence-specific DNA binding"/>
    <property type="evidence" value="ECO:0007669"/>
    <property type="project" value="InterPro"/>
</dbReference>
<proteinExistence type="predicted"/>
<evidence type="ECO:0000256" key="2">
    <source>
        <dbReference type="ARBA" id="ARBA00023163"/>
    </source>
</evidence>
<dbReference type="InterPro" id="IPR018060">
    <property type="entry name" value="HTH_AraC"/>
</dbReference>
<dbReference type="Gene3D" id="1.10.10.60">
    <property type="entry name" value="Homeodomain-like"/>
    <property type="match status" value="1"/>
</dbReference>
<dbReference type="RefSeq" id="WP_114130560.1">
    <property type="nucleotide sequence ID" value="NZ_CP068435.1"/>
</dbReference>
<name>A0A367PQC8_CUPNE</name>
<reference evidence="4 5" key="1">
    <citation type="submission" date="2018-04" db="EMBL/GenBank/DDBJ databases">
        <title>Cupriavidus necator CR12 genome sequencing and assembly.</title>
        <authorList>
            <person name="Ben Fekih I."/>
            <person name="Mazhar H.S."/>
            <person name="Bello S.K."/>
            <person name="Rensing C."/>
        </authorList>
    </citation>
    <scope>NUCLEOTIDE SEQUENCE [LARGE SCALE GENOMIC DNA]</scope>
    <source>
        <strain evidence="4 5">CR12</strain>
    </source>
</reference>
<dbReference type="AlphaFoldDB" id="A0A367PQC8"/>
<feature type="domain" description="HTH araC/xylS-type" evidence="3">
    <location>
        <begin position="209"/>
        <end position="307"/>
    </location>
</feature>
<gene>
    <name evidence="4" type="ORF">DDK22_02610</name>
</gene>
<sequence>MNRIGLALFPGFQMLDMAAASVFEMANLEVRVPAYEIHVVSESGGAVQSSMGAAIQTTAMDPLAYDTLMVGGASSVPAPSPRLLRLLGEALEPTRRMASICTGAFIFAEAGILNGRRATTHWLYARTLQQRFPAVRVEEDRIFVRDGTVWTSAGMTACIDLALALVEQDLGTDVSRAVAKKLVVHHRRAGGQSQFSMLSELESKSDRIQAALTYARNHLHQDLSVELLASAANMSPRHFSREFRQSTGQSPARAIERLRADMARVLVEADALTIERIASKTGFSDPERMRRAFLRIFGEPPQSLKRAARARRIAESAAV</sequence>
<keyword evidence="2" id="KW-0804">Transcription</keyword>
<keyword evidence="1" id="KW-0805">Transcription regulation</keyword>
<dbReference type="InterPro" id="IPR009057">
    <property type="entry name" value="Homeodomain-like_sf"/>
</dbReference>
<evidence type="ECO:0000256" key="1">
    <source>
        <dbReference type="ARBA" id="ARBA00023015"/>
    </source>
</evidence>
<evidence type="ECO:0000313" key="4">
    <source>
        <dbReference type="EMBL" id="RCJ10112.1"/>
    </source>
</evidence>
<dbReference type="GO" id="GO:0003700">
    <property type="term" value="F:DNA-binding transcription factor activity"/>
    <property type="evidence" value="ECO:0007669"/>
    <property type="project" value="InterPro"/>
</dbReference>
<dbReference type="PANTHER" id="PTHR43130">
    <property type="entry name" value="ARAC-FAMILY TRANSCRIPTIONAL REGULATOR"/>
    <property type="match status" value="1"/>
</dbReference>
<dbReference type="PANTHER" id="PTHR43130:SF3">
    <property type="entry name" value="HTH-TYPE TRANSCRIPTIONAL REGULATOR RV1931C"/>
    <property type="match status" value="1"/>
</dbReference>
<dbReference type="SMART" id="SM00342">
    <property type="entry name" value="HTH_ARAC"/>
    <property type="match status" value="1"/>
</dbReference>
<dbReference type="Pfam" id="PF12833">
    <property type="entry name" value="HTH_18"/>
    <property type="match status" value="1"/>
</dbReference>
<dbReference type="Pfam" id="PF01965">
    <property type="entry name" value="DJ-1_PfpI"/>
    <property type="match status" value="1"/>
</dbReference>
<protein>
    <submittedName>
        <fullName evidence="4">GlxA family transcriptional regulator</fullName>
    </submittedName>
</protein>
<dbReference type="Proteomes" id="UP000253501">
    <property type="component" value="Unassembled WGS sequence"/>
</dbReference>
<organism evidence="4 5">
    <name type="scientific">Cupriavidus necator</name>
    <name type="common">Alcaligenes eutrophus</name>
    <name type="synonym">Ralstonia eutropha</name>
    <dbReference type="NCBI Taxonomy" id="106590"/>
    <lineage>
        <taxon>Bacteria</taxon>
        <taxon>Pseudomonadati</taxon>
        <taxon>Pseudomonadota</taxon>
        <taxon>Betaproteobacteria</taxon>
        <taxon>Burkholderiales</taxon>
        <taxon>Burkholderiaceae</taxon>
        <taxon>Cupriavidus</taxon>
    </lineage>
</organism>
<dbReference type="PROSITE" id="PS01124">
    <property type="entry name" value="HTH_ARAC_FAMILY_2"/>
    <property type="match status" value="1"/>
</dbReference>
<accession>A0A367PQC8</accession>
<dbReference type="InterPro" id="IPR052158">
    <property type="entry name" value="INH-QAR"/>
</dbReference>
<dbReference type="InterPro" id="IPR029062">
    <property type="entry name" value="Class_I_gatase-like"/>
</dbReference>
<dbReference type="Gene3D" id="3.40.50.880">
    <property type="match status" value="1"/>
</dbReference>
<dbReference type="EMBL" id="QDHA01000006">
    <property type="protein sequence ID" value="RCJ10112.1"/>
    <property type="molecule type" value="Genomic_DNA"/>
</dbReference>
<dbReference type="CDD" id="cd03137">
    <property type="entry name" value="GATase1_AraC_1"/>
    <property type="match status" value="1"/>
</dbReference>
<evidence type="ECO:0000259" key="3">
    <source>
        <dbReference type="PROSITE" id="PS01124"/>
    </source>
</evidence>
<dbReference type="SUPFAM" id="SSF52317">
    <property type="entry name" value="Class I glutamine amidotransferase-like"/>
    <property type="match status" value="1"/>
</dbReference>
<dbReference type="InterPro" id="IPR002818">
    <property type="entry name" value="DJ-1/PfpI"/>
</dbReference>
<evidence type="ECO:0000313" key="5">
    <source>
        <dbReference type="Proteomes" id="UP000253501"/>
    </source>
</evidence>
<dbReference type="SUPFAM" id="SSF46689">
    <property type="entry name" value="Homeodomain-like"/>
    <property type="match status" value="2"/>
</dbReference>